<dbReference type="GO" id="GO:0016620">
    <property type="term" value="F:oxidoreductase activity, acting on the aldehyde or oxo group of donors, NAD or NADP as acceptor"/>
    <property type="evidence" value="ECO:0007669"/>
    <property type="project" value="InterPro"/>
</dbReference>
<organism evidence="2 3">
    <name type="scientific">Capsulimonas corticalis</name>
    <dbReference type="NCBI Taxonomy" id="2219043"/>
    <lineage>
        <taxon>Bacteria</taxon>
        <taxon>Bacillati</taxon>
        <taxon>Armatimonadota</taxon>
        <taxon>Armatimonadia</taxon>
        <taxon>Capsulimonadales</taxon>
        <taxon>Capsulimonadaceae</taxon>
        <taxon>Capsulimonas</taxon>
    </lineage>
</organism>
<protein>
    <submittedName>
        <fullName evidence="2">2,5-dioxovalerate dehydrogenase</fullName>
    </submittedName>
</protein>
<dbReference type="KEGG" id="ccot:CCAX7_44960"/>
<evidence type="ECO:0000313" key="3">
    <source>
        <dbReference type="Proteomes" id="UP000287394"/>
    </source>
</evidence>
<dbReference type="InterPro" id="IPR016161">
    <property type="entry name" value="Ald_DH/histidinol_DH"/>
</dbReference>
<dbReference type="InterPro" id="IPR050740">
    <property type="entry name" value="Aldehyde_DH_Superfamily"/>
</dbReference>
<keyword evidence="3" id="KW-1185">Reference proteome</keyword>
<dbReference type="CDD" id="cd07129">
    <property type="entry name" value="ALDH_KGSADH"/>
    <property type="match status" value="1"/>
</dbReference>
<dbReference type="InterPro" id="IPR015590">
    <property type="entry name" value="Aldehyde_DH_dom"/>
</dbReference>
<dbReference type="Gene3D" id="3.40.605.10">
    <property type="entry name" value="Aldehyde Dehydrogenase, Chain A, domain 1"/>
    <property type="match status" value="1"/>
</dbReference>
<evidence type="ECO:0000259" key="1">
    <source>
        <dbReference type="Pfam" id="PF00171"/>
    </source>
</evidence>
<gene>
    <name evidence="2" type="ORF">CCAX7_44960</name>
</gene>
<dbReference type="OrthoDB" id="9770537at2"/>
<reference evidence="2 3" key="1">
    <citation type="journal article" date="2019" name="Int. J. Syst. Evol. Microbiol.">
        <title>Capsulimonas corticalis gen. nov., sp. nov., an aerobic capsulated bacterium, of a novel bacterial order, Capsulimonadales ord. nov., of the class Armatimonadia of the phylum Armatimonadetes.</title>
        <authorList>
            <person name="Li J."/>
            <person name="Kudo C."/>
            <person name="Tonouchi A."/>
        </authorList>
    </citation>
    <scope>NUCLEOTIDE SEQUENCE [LARGE SCALE GENOMIC DNA]</scope>
    <source>
        <strain evidence="2 3">AX-7</strain>
    </source>
</reference>
<dbReference type="SUPFAM" id="SSF53720">
    <property type="entry name" value="ALDH-like"/>
    <property type="match status" value="1"/>
</dbReference>
<dbReference type="AlphaFoldDB" id="A0A402D6J5"/>
<feature type="domain" description="Aldehyde dehydrogenase" evidence="1">
    <location>
        <begin position="31"/>
        <end position="469"/>
    </location>
</feature>
<name>A0A402D6J5_9BACT</name>
<dbReference type="EMBL" id="AP025739">
    <property type="protein sequence ID" value="BDI32445.1"/>
    <property type="molecule type" value="Genomic_DNA"/>
</dbReference>
<dbReference type="Pfam" id="PF00171">
    <property type="entry name" value="Aldedh"/>
    <property type="match status" value="1"/>
</dbReference>
<dbReference type="Gene3D" id="3.40.309.10">
    <property type="entry name" value="Aldehyde Dehydrogenase, Chain A, domain 2"/>
    <property type="match status" value="1"/>
</dbReference>
<dbReference type="Proteomes" id="UP000287394">
    <property type="component" value="Chromosome"/>
</dbReference>
<dbReference type="PANTHER" id="PTHR43353">
    <property type="entry name" value="SUCCINATE-SEMIALDEHYDE DEHYDROGENASE, MITOCHONDRIAL"/>
    <property type="match status" value="1"/>
</dbReference>
<accession>A0A402D6J5</accession>
<proteinExistence type="predicted"/>
<dbReference type="InterPro" id="IPR016163">
    <property type="entry name" value="Ald_DH_C"/>
</dbReference>
<dbReference type="InterPro" id="IPR016162">
    <property type="entry name" value="Ald_DH_N"/>
</dbReference>
<sequence length="530" mass="55973">MTTLHGRNLLGETSSALGDITFSGYSTLTGQALKTVFHEATPEEIDRAVSLAAGAAGPYRALPAEARADFLSRIADEIVALGDDLLEIAHQESALPKDRLTGERGRTVGQLRMFADLVREGSYVDARIDRALPDRAPLPRPDMRRMLIPLGPVAVFGASNFPFAFSVAGGDTASALAAGCPVVVKAHPAHPGTSEMVGEAVLRAVRGANLPEGVFSMVHGRADVGGRLARHPDLEAVAFTGSLGAGRALFDIAASRPKPIPVYAEMGSVNPVFILPGALAERGEALAAGLAQSVTAGVGQFCTNPGLVVGIQGPALDAFVQTVARAVSKTPSSMLTMGICSAYHHGRERLKTLRGVHLETPPAEKADAAMALAAPSVFSTDAETFLQTHALSEEVFGPLTLVVACRNPRETLDVARRLEGQLTATVHAGASELSAFRDLVTTLETKAGRLIFNGFPTGVEVAPTMQHGGPYPATTDSRSTSVGTAAIFRFLRPICWQGAPRELLPPELQDENPRGIWRMVDNHWTREGIV</sequence>
<dbReference type="RefSeq" id="WP_119325071.1">
    <property type="nucleotide sequence ID" value="NZ_AP025739.1"/>
</dbReference>
<dbReference type="PANTHER" id="PTHR43353:SF3">
    <property type="entry name" value="ALDEHYDE DEHYDROGENASE-RELATED"/>
    <property type="match status" value="1"/>
</dbReference>
<evidence type="ECO:0000313" key="2">
    <source>
        <dbReference type="EMBL" id="BDI32445.1"/>
    </source>
</evidence>
<dbReference type="InterPro" id="IPR044151">
    <property type="entry name" value="ALDH_KGSADH"/>
</dbReference>